<accession>A0ABD3QHK8</accession>
<evidence type="ECO:0000313" key="2">
    <source>
        <dbReference type="EMBL" id="KAL3797460.1"/>
    </source>
</evidence>
<organism evidence="2 3">
    <name type="scientific">Stephanodiscus triporus</name>
    <dbReference type="NCBI Taxonomy" id="2934178"/>
    <lineage>
        <taxon>Eukaryota</taxon>
        <taxon>Sar</taxon>
        <taxon>Stramenopiles</taxon>
        <taxon>Ochrophyta</taxon>
        <taxon>Bacillariophyta</taxon>
        <taxon>Coscinodiscophyceae</taxon>
        <taxon>Thalassiosirophycidae</taxon>
        <taxon>Stephanodiscales</taxon>
        <taxon>Stephanodiscaceae</taxon>
        <taxon>Stephanodiscus</taxon>
    </lineage>
</organism>
<name>A0ABD3QHK8_9STRA</name>
<feature type="compositionally biased region" description="Basic and acidic residues" evidence="1">
    <location>
        <begin position="41"/>
        <end position="55"/>
    </location>
</feature>
<reference evidence="2 3" key="1">
    <citation type="submission" date="2024-10" db="EMBL/GenBank/DDBJ databases">
        <title>Updated reference genomes for cyclostephanoid diatoms.</title>
        <authorList>
            <person name="Roberts W.R."/>
            <person name="Alverson A.J."/>
        </authorList>
    </citation>
    <scope>NUCLEOTIDE SEQUENCE [LARGE SCALE GENOMIC DNA]</scope>
    <source>
        <strain evidence="2 3">AJA276-08</strain>
    </source>
</reference>
<sequence>MSGVSNYRTDKEDSPLGHRTGSFGMEKLLENVREVMNEIHGVKPESFGKGKRGAEGEGGQGDQVLPEGAPERHAGGERPCDIRTIDPTSAYFMSEPQ</sequence>
<feature type="compositionally biased region" description="Basic and acidic residues" evidence="1">
    <location>
        <begin position="69"/>
        <end position="84"/>
    </location>
</feature>
<dbReference type="EMBL" id="JALLAZ020000348">
    <property type="protein sequence ID" value="KAL3797460.1"/>
    <property type="molecule type" value="Genomic_DNA"/>
</dbReference>
<dbReference type="Proteomes" id="UP001530315">
    <property type="component" value="Unassembled WGS sequence"/>
</dbReference>
<comment type="caution">
    <text evidence="2">The sequence shown here is derived from an EMBL/GenBank/DDBJ whole genome shotgun (WGS) entry which is preliminary data.</text>
</comment>
<proteinExistence type="predicted"/>
<dbReference type="AlphaFoldDB" id="A0ABD3QHK8"/>
<evidence type="ECO:0000256" key="1">
    <source>
        <dbReference type="SAM" id="MobiDB-lite"/>
    </source>
</evidence>
<keyword evidence="3" id="KW-1185">Reference proteome</keyword>
<feature type="region of interest" description="Disordered" evidence="1">
    <location>
        <begin position="1"/>
        <end position="22"/>
    </location>
</feature>
<feature type="region of interest" description="Disordered" evidence="1">
    <location>
        <begin position="41"/>
        <end position="97"/>
    </location>
</feature>
<gene>
    <name evidence="2" type="ORF">ACHAW5_004479</name>
</gene>
<protein>
    <submittedName>
        <fullName evidence="2">Uncharacterized protein</fullName>
    </submittedName>
</protein>
<evidence type="ECO:0000313" key="3">
    <source>
        <dbReference type="Proteomes" id="UP001530315"/>
    </source>
</evidence>